<feature type="domain" description="Endonuclease/exonuclease/phosphatase" evidence="10">
    <location>
        <begin position="34"/>
        <end position="277"/>
    </location>
</feature>
<feature type="signal peptide" evidence="9">
    <location>
        <begin position="1"/>
        <end position="23"/>
    </location>
</feature>
<keyword evidence="8" id="KW-0234">DNA repair</keyword>
<dbReference type="PANTHER" id="PTHR15822:SF4">
    <property type="entry name" value="TYROSYL-DNA PHOSPHODIESTERASE 2"/>
    <property type="match status" value="1"/>
</dbReference>
<keyword evidence="12" id="KW-1185">Reference proteome</keyword>
<dbReference type="GO" id="GO:0046872">
    <property type="term" value="F:metal ion binding"/>
    <property type="evidence" value="ECO:0007669"/>
    <property type="project" value="UniProtKB-KW"/>
</dbReference>
<keyword evidence="3" id="KW-0540">Nuclease</keyword>
<dbReference type="GO" id="GO:0006281">
    <property type="term" value="P:DNA repair"/>
    <property type="evidence" value="ECO:0007669"/>
    <property type="project" value="UniProtKB-KW"/>
</dbReference>
<dbReference type="PANTHER" id="PTHR15822">
    <property type="entry name" value="TRAF AND TNF RECEPTOR-ASSOCIATED PROTEIN"/>
    <property type="match status" value="1"/>
</dbReference>
<keyword evidence="4" id="KW-0479">Metal-binding</keyword>
<evidence type="ECO:0000256" key="3">
    <source>
        <dbReference type="ARBA" id="ARBA00022722"/>
    </source>
</evidence>
<reference evidence="11 12" key="1">
    <citation type="submission" date="2018-03" db="EMBL/GenBank/DDBJ databases">
        <title>Whole genome sequencing of Histamine producing bacteria.</title>
        <authorList>
            <person name="Butler K."/>
        </authorList>
    </citation>
    <scope>NUCLEOTIDE SEQUENCE [LARGE SCALE GENOMIC DNA]</scope>
    <source>
        <strain evidence="11 12">DSM 16190</strain>
    </source>
</reference>
<keyword evidence="5" id="KW-0227">DNA damage</keyword>
<evidence type="ECO:0000313" key="12">
    <source>
        <dbReference type="Proteomes" id="UP000240904"/>
    </source>
</evidence>
<keyword evidence="7" id="KW-0460">Magnesium</keyword>
<evidence type="ECO:0000259" key="10">
    <source>
        <dbReference type="Pfam" id="PF03372"/>
    </source>
</evidence>
<dbReference type="SUPFAM" id="SSF56219">
    <property type="entry name" value="DNase I-like"/>
    <property type="match status" value="1"/>
</dbReference>
<dbReference type="EMBL" id="PYMC01000006">
    <property type="protein sequence ID" value="PSW05175.1"/>
    <property type="molecule type" value="Genomic_DNA"/>
</dbReference>
<dbReference type="GO" id="GO:0016787">
    <property type="term" value="F:hydrolase activity"/>
    <property type="evidence" value="ECO:0007669"/>
    <property type="project" value="UniProtKB-KW"/>
</dbReference>
<evidence type="ECO:0000256" key="1">
    <source>
        <dbReference type="ARBA" id="ARBA00001936"/>
    </source>
</evidence>
<name>A0A2T3MYX9_9GAMM</name>
<protein>
    <submittedName>
        <fullName evidence="11">Metal-dependent hydrolase</fullName>
    </submittedName>
</protein>
<dbReference type="InterPro" id="IPR051547">
    <property type="entry name" value="TDP2-like"/>
</dbReference>
<dbReference type="Pfam" id="PF03372">
    <property type="entry name" value="Exo_endo_phos"/>
    <property type="match status" value="1"/>
</dbReference>
<keyword evidence="9" id="KW-0732">Signal</keyword>
<comment type="cofactor">
    <cofactor evidence="2">
        <name>Mg(2+)</name>
        <dbReference type="ChEBI" id="CHEBI:18420"/>
    </cofactor>
</comment>
<gene>
    <name evidence="11" type="ORF">C9I89_10335</name>
</gene>
<evidence type="ECO:0000256" key="5">
    <source>
        <dbReference type="ARBA" id="ARBA00022763"/>
    </source>
</evidence>
<evidence type="ECO:0000256" key="7">
    <source>
        <dbReference type="ARBA" id="ARBA00022842"/>
    </source>
</evidence>
<dbReference type="Proteomes" id="UP000240904">
    <property type="component" value="Unassembled WGS sequence"/>
</dbReference>
<evidence type="ECO:0000256" key="2">
    <source>
        <dbReference type="ARBA" id="ARBA00001946"/>
    </source>
</evidence>
<evidence type="ECO:0000256" key="6">
    <source>
        <dbReference type="ARBA" id="ARBA00022801"/>
    </source>
</evidence>
<dbReference type="InterPro" id="IPR036691">
    <property type="entry name" value="Endo/exonu/phosph_ase_sf"/>
</dbReference>
<comment type="caution">
    <text evidence="11">The sequence shown here is derived from an EMBL/GenBank/DDBJ whole genome shotgun (WGS) entry which is preliminary data.</text>
</comment>
<dbReference type="GO" id="GO:0004518">
    <property type="term" value="F:nuclease activity"/>
    <property type="evidence" value="ECO:0007669"/>
    <property type="project" value="UniProtKB-KW"/>
</dbReference>
<keyword evidence="6 11" id="KW-0378">Hydrolase</keyword>
<accession>A0A2T3MYX9</accession>
<evidence type="ECO:0000256" key="8">
    <source>
        <dbReference type="ARBA" id="ARBA00023204"/>
    </source>
</evidence>
<evidence type="ECO:0000256" key="4">
    <source>
        <dbReference type="ARBA" id="ARBA00022723"/>
    </source>
</evidence>
<organism evidence="11 12">
    <name type="scientific">Photobacterium lipolyticum</name>
    <dbReference type="NCBI Taxonomy" id="266810"/>
    <lineage>
        <taxon>Bacteria</taxon>
        <taxon>Pseudomonadati</taxon>
        <taxon>Pseudomonadota</taxon>
        <taxon>Gammaproteobacteria</taxon>
        <taxon>Vibrionales</taxon>
        <taxon>Vibrionaceae</taxon>
        <taxon>Photobacterium</taxon>
    </lineage>
</organism>
<feature type="chain" id="PRO_5015513048" evidence="9">
    <location>
        <begin position="24"/>
        <end position="316"/>
    </location>
</feature>
<proteinExistence type="predicted"/>
<dbReference type="InterPro" id="IPR005135">
    <property type="entry name" value="Endo/exonuclease/phosphatase"/>
</dbReference>
<dbReference type="RefSeq" id="WP_107283275.1">
    <property type="nucleotide sequence ID" value="NZ_PYMC01000006.1"/>
</dbReference>
<dbReference type="OrthoDB" id="395856at2"/>
<dbReference type="AlphaFoldDB" id="A0A2T3MYX9"/>
<dbReference type="Gene3D" id="3.60.10.10">
    <property type="entry name" value="Endonuclease/exonuclease/phosphatase"/>
    <property type="match status" value="1"/>
</dbReference>
<sequence length="316" mass="36460">MAYSVRTHFISLLLTLSIAPALAADIASASVSLVSWNMQWLSLSEQFPESRRSDLDYQKMRSIFTTLSPDIFAFQEVDSLAVLKKIVPESEYHFYFSDRSNKASESYLTANQYTGFAVRSHLDVSDPSDLHQLNRIANNQTGKLRYGSYLIVQLDNETQLHLLSVHLKSGCFSKKQQNLNKQCKQLKRQTNVLADWINQRQEKQQSYMILGDFNHRLNDPNEWLLTYLNSRLKHPLVHLTAKTKANCWARVSNTSGQVQLRLYRSLIDHILVSQDIAGKINDQENVYQLSFEQEDVKQYQLSDHCPIVAHIPLFKH</sequence>
<evidence type="ECO:0000313" key="11">
    <source>
        <dbReference type="EMBL" id="PSW05175.1"/>
    </source>
</evidence>
<comment type="cofactor">
    <cofactor evidence="1">
        <name>Mn(2+)</name>
        <dbReference type="ChEBI" id="CHEBI:29035"/>
    </cofactor>
</comment>
<evidence type="ECO:0000256" key="9">
    <source>
        <dbReference type="SAM" id="SignalP"/>
    </source>
</evidence>